<dbReference type="EMBL" id="LAZR01040913">
    <property type="protein sequence ID" value="KKL13300.1"/>
    <property type="molecule type" value="Genomic_DNA"/>
</dbReference>
<comment type="caution">
    <text evidence="2">The sequence shown here is derived from an EMBL/GenBank/DDBJ whole genome shotgun (WGS) entry which is preliminary data.</text>
</comment>
<feature type="region of interest" description="Disordered" evidence="1">
    <location>
        <begin position="1"/>
        <end position="54"/>
    </location>
</feature>
<feature type="non-terminal residue" evidence="2">
    <location>
        <position position="214"/>
    </location>
</feature>
<organism evidence="2">
    <name type="scientific">marine sediment metagenome</name>
    <dbReference type="NCBI Taxonomy" id="412755"/>
    <lineage>
        <taxon>unclassified sequences</taxon>
        <taxon>metagenomes</taxon>
        <taxon>ecological metagenomes</taxon>
    </lineage>
</organism>
<name>A0A0F9AV50_9ZZZZ</name>
<evidence type="ECO:0000313" key="2">
    <source>
        <dbReference type="EMBL" id="KKL13300.1"/>
    </source>
</evidence>
<feature type="compositionally biased region" description="Polar residues" evidence="1">
    <location>
        <begin position="25"/>
        <end position="39"/>
    </location>
</feature>
<protein>
    <submittedName>
        <fullName evidence="2">Uncharacterized protein</fullName>
    </submittedName>
</protein>
<evidence type="ECO:0000256" key="1">
    <source>
        <dbReference type="SAM" id="MobiDB-lite"/>
    </source>
</evidence>
<dbReference type="AlphaFoldDB" id="A0A0F9AV50"/>
<accession>A0A0F9AV50</accession>
<proteinExistence type="predicted"/>
<sequence length="214" mass="23679">MELAASEGQAAPDPTGTTGEAPGSSEEQSVALSQTTETGPDSGDVESFFDPKSIEGKPELQAAYKQMQGEFTKRLQGISTNQTKVDAYNAFEADPAGYMRNLARQYGWNLIEGGADQANGEFSPSTWADVEKHFLDKARQELKKENQPLVSEVQSLKRQNVEAQLDRDYPDWRTYESQMSETLQRHPTLVNDTEALYNLSVPKALIEQRATQAA</sequence>
<reference evidence="2" key="1">
    <citation type="journal article" date="2015" name="Nature">
        <title>Complex archaea that bridge the gap between prokaryotes and eukaryotes.</title>
        <authorList>
            <person name="Spang A."/>
            <person name="Saw J.H."/>
            <person name="Jorgensen S.L."/>
            <person name="Zaremba-Niedzwiedzka K."/>
            <person name="Martijn J."/>
            <person name="Lind A.E."/>
            <person name="van Eijk R."/>
            <person name="Schleper C."/>
            <person name="Guy L."/>
            <person name="Ettema T.J."/>
        </authorList>
    </citation>
    <scope>NUCLEOTIDE SEQUENCE</scope>
</reference>
<gene>
    <name evidence="2" type="ORF">LCGC14_2527150</name>
</gene>